<name>A0A9D5Q713_9BACT</name>
<dbReference type="EMBL" id="WJJP01000500">
    <property type="protein sequence ID" value="MBD3325948.1"/>
    <property type="molecule type" value="Genomic_DNA"/>
</dbReference>
<keyword evidence="1" id="KW-0472">Membrane</keyword>
<dbReference type="Proteomes" id="UP000649604">
    <property type="component" value="Unassembled WGS sequence"/>
</dbReference>
<sequence length="181" mass="21104">MRIKQKLHINTVLFLAMMVIIGATLFMTFDTLNQASQKVHITNELIRGVFELNIVATDFMFYQEERPQTQWNARYTTLEQILATPSFQRPDERDLFLRIHEYFEDVGTLFARLRTFHDLPLSERTAPFHTSLEERIISQLMVKAQEMVSLAFQLEQKTEADLITTQRTASLFIMGLIVVMG</sequence>
<feature type="non-terminal residue" evidence="2">
    <location>
        <position position="181"/>
    </location>
</feature>
<keyword evidence="1" id="KW-1133">Transmembrane helix</keyword>
<evidence type="ECO:0000313" key="2">
    <source>
        <dbReference type="EMBL" id="MBD3325948.1"/>
    </source>
</evidence>
<comment type="caution">
    <text evidence="2">The sequence shown here is derived from an EMBL/GenBank/DDBJ whole genome shotgun (WGS) entry which is preliminary data.</text>
</comment>
<proteinExistence type="predicted"/>
<evidence type="ECO:0000256" key="1">
    <source>
        <dbReference type="SAM" id="Phobius"/>
    </source>
</evidence>
<accession>A0A9D5Q713</accession>
<reference evidence="2" key="1">
    <citation type="submission" date="2019-11" db="EMBL/GenBank/DDBJ databases">
        <title>Microbial mats filling the niche in hypersaline microbial mats.</title>
        <authorList>
            <person name="Wong H.L."/>
            <person name="Macleod F.I."/>
            <person name="White R.A. III"/>
            <person name="Burns B.P."/>
        </authorList>
    </citation>
    <scope>NUCLEOTIDE SEQUENCE</scope>
    <source>
        <strain evidence="2">Rbin_158</strain>
    </source>
</reference>
<evidence type="ECO:0000313" key="3">
    <source>
        <dbReference type="Proteomes" id="UP000649604"/>
    </source>
</evidence>
<protein>
    <submittedName>
        <fullName evidence="2">Uncharacterized protein</fullName>
    </submittedName>
</protein>
<organism evidence="2 3">
    <name type="scientific">candidate division KSB3 bacterium</name>
    <dbReference type="NCBI Taxonomy" id="2044937"/>
    <lineage>
        <taxon>Bacteria</taxon>
        <taxon>candidate division KSB3</taxon>
    </lineage>
</organism>
<feature type="transmembrane region" description="Helical" evidence="1">
    <location>
        <begin position="12"/>
        <end position="29"/>
    </location>
</feature>
<gene>
    <name evidence="2" type="ORF">GF339_15280</name>
</gene>
<dbReference type="AlphaFoldDB" id="A0A9D5Q713"/>
<keyword evidence="1" id="KW-0812">Transmembrane</keyword>